<sequence length="293" mass="31430">MPRTEAPSSPDLQTFGLGGARHSAAVRDSPTAGRLQPRLAAQRLAEVNTVPQSLNQRDTEPSPSLPACAMGSASPRVLPPAHLPWMLSWPRLFLLRQGLSAQVSVSTTAIDVMTASPHSDTSLLKFIKAIISTDSCDNTRSKVNAGCDPCGSVLLRAGLEHQQAGRRSWLLFFLDCGFPSEAHGPLSRSTESPRTGSGLGEAGVPGARRLGAQRRSIMRWAYLRYEERQLHTRSCSDNAACVKTSAWGPGAAEGLQPAPAPALSPSVGKGRAWRRDPPFHLDSQLRPPPTTHL</sequence>
<feature type="region of interest" description="Disordered" evidence="1">
    <location>
        <begin position="184"/>
        <end position="207"/>
    </location>
</feature>
<gene>
    <name evidence="2" type="ORF">MRATA1EN1_LOCUS27260</name>
</gene>
<protein>
    <submittedName>
        <fullName evidence="2">Uncharacterized protein</fullName>
    </submittedName>
</protein>
<evidence type="ECO:0000313" key="3">
    <source>
        <dbReference type="Proteomes" id="UP001176941"/>
    </source>
</evidence>
<reference evidence="2" key="1">
    <citation type="submission" date="2023-04" db="EMBL/GenBank/DDBJ databases">
        <authorList>
            <consortium name="ELIXIR-Norway"/>
        </authorList>
    </citation>
    <scope>NUCLEOTIDE SEQUENCE [LARGE SCALE GENOMIC DNA]</scope>
</reference>
<accession>A0ABN8ZWG8</accession>
<feature type="compositionally biased region" description="Polar residues" evidence="1">
    <location>
        <begin position="1"/>
        <end position="12"/>
    </location>
</feature>
<feature type="region of interest" description="Disordered" evidence="1">
    <location>
        <begin position="1"/>
        <end position="35"/>
    </location>
</feature>
<feature type="region of interest" description="Disordered" evidence="1">
    <location>
        <begin position="252"/>
        <end position="293"/>
    </location>
</feature>
<evidence type="ECO:0000313" key="2">
    <source>
        <dbReference type="EMBL" id="CAI9178298.1"/>
    </source>
</evidence>
<dbReference type="EMBL" id="OX459943">
    <property type="protein sequence ID" value="CAI9178298.1"/>
    <property type="molecule type" value="Genomic_DNA"/>
</dbReference>
<organism evidence="2 3">
    <name type="scientific">Rangifer tarandus platyrhynchus</name>
    <name type="common">Svalbard reindeer</name>
    <dbReference type="NCBI Taxonomy" id="3082113"/>
    <lineage>
        <taxon>Eukaryota</taxon>
        <taxon>Metazoa</taxon>
        <taxon>Chordata</taxon>
        <taxon>Craniata</taxon>
        <taxon>Vertebrata</taxon>
        <taxon>Euteleostomi</taxon>
        <taxon>Mammalia</taxon>
        <taxon>Eutheria</taxon>
        <taxon>Laurasiatheria</taxon>
        <taxon>Artiodactyla</taxon>
        <taxon>Ruminantia</taxon>
        <taxon>Pecora</taxon>
        <taxon>Cervidae</taxon>
        <taxon>Odocoileinae</taxon>
        <taxon>Rangifer</taxon>
    </lineage>
</organism>
<proteinExistence type="predicted"/>
<keyword evidence="3" id="KW-1185">Reference proteome</keyword>
<dbReference type="Proteomes" id="UP001176941">
    <property type="component" value="Chromosome 7"/>
</dbReference>
<evidence type="ECO:0000256" key="1">
    <source>
        <dbReference type="SAM" id="MobiDB-lite"/>
    </source>
</evidence>
<name>A0ABN8ZWG8_RANTA</name>